<feature type="region of interest" description="Disordered" evidence="1">
    <location>
        <begin position="1"/>
        <end position="42"/>
    </location>
</feature>
<feature type="compositionally biased region" description="Basic and acidic residues" evidence="1">
    <location>
        <begin position="124"/>
        <end position="140"/>
    </location>
</feature>
<proteinExistence type="predicted"/>
<reference evidence="3" key="2">
    <citation type="journal article" date="2008" name="Nucleic Acids Res.">
        <title>The rice annotation project database (RAP-DB): 2008 update.</title>
        <authorList>
            <consortium name="The rice annotation project (RAP)"/>
        </authorList>
    </citation>
    <scope>GENOME REANNOTATION</scope>
    <source>
        <strain evidence="3">cv. Nipponbare</strain>
    </source>
</reference>
<feature type="compositionally biased region" description="Basic residues" evidence="1">
    <location>
        <begin position="66"/>
        <end position="78"/>
    </location>
</feature>
<organism evidence="2 3">
    <name type="scientific">Oryza sativa subsp. japonica</name>
    <name type="common">Rice</name>
    <dbReference type="NCBI Taxonomy" id="39947"/>
    <lineage>
        <taxon>Eukaryota</taxon>
        <taxon>Viridiplantae</taxon>
        <taxon>Streptophyta</taxon>
        <taxon>Embryophyta</taxon>
        <taxon>Tracheophyta</taxon>
        <taxon>Spermatophyta</taxon>
        <taxon>Magnoliopsida</taxon>
        <taxon>Liliopsida</taxon>
        <taxon>Poales</taxon>
        <taxon>Poaceae</taxon>
        <taxon>BOP clade</taxon>
        <taxon>Oryzoideae</taxon>
        <taxon>Oryzeae</taxon>
        <taxon>Oryzinae</taxon>
        <taxon>Oryza</taxon>
        <taxon>Oryza sativa</taxon>
    </lineage>
</organism>
<dbReference type="EMBL" id="AP004062">
    <property type="protein sequence ID" value="BAD22981.1"/>
    <property type="molecule type" value="Genomic_DNA"/>
</dbReference>
<name>Q6K9F0_ORYSJ</name>
<dbReference type="Proteomes" id="UP000000763">
    <property type="component" value="Chromosome 2"/>
</dbReference>
<evidence type="ECO:0000256" key="1">
    <source>
        <dbReference type="SAM" id="MobiDB-lite"/>
    </source>
</evidence>
<evidence type="ECO:0000313" key="2">
    <source>
        <dbReference type="EMBL" id="BAD22981.1"/>
    </source>
</evidence>
<feature type="compositionally biased region" description="Polar residues" evidence="1">
    <location>
        <begin position="151"/>
        <end position="161"/>
    </location>
</feature>
<accession>Q6K9F0</accession>
<dbReference type="AlphaFoldDB" id="Q6K9F0"/>
<feature type="compositionally biased region" description="Low complexity" evidence="1">
    <location>
        <begin position="79"/>
        <end position="89"/>
    </location>
</feature>
<feature type="region of interest" description="Disordered" evidence="1">
    <location>
        <begin position="60"/>
        <end position="161"/>
    </location>
</feature>
<feature type="compositionally biased region" description="Basic and acidic residues" evidence="1">
    <location>
        <begin position="25"/>
        <end position="38"/>
    </location>
</feature>
<reference evidence="3" key="1">
    <citation type="journal article" date="2005" name="Nature">
        <title>The map-based sequence of the rice genome.</title>
        <authorList>
            <consortium name="International rice genome sequencing project (IRGSP)"/>
            <person name="Matsumoto T."/>
            <person name="Wu J."/>
            <person name="Kanamori H."/>
            <person name="Katayose Y."/>
            <person name="Fujisawa M."/>
            <person name="Namiki N."/>
            <person name="Mizuno H."/>
            <person name="Yamamoto K."/>
            <person name="Antonio B.A."/>
            <person name="Baba T."/>
            <person name="Sakata K."/>
            <person name="Nagamura Y."/>
            <person name="Aoki H."/>
            <person name="Arikawa K."/>
            <person name="Arita K."/>
            <person name="Bito T."/>
            <person name="Chiden Y."/>
            <person name="Fujitsuka N."/>
            <person name="Fukunaka R."/>
            <person name="Hamada M."/>
            <person name="Harada C."/>
            <person name="Hayashi A."/>
            <person name="Hijishita S."/>
            <person name="Honda M."/>
            <person name="Hosokawa S."/>
            <person name="Ichikawa Y."/>
            <person name="Idonuma A."/>
            <person name="Iijima M."/>
            <person name="Ikeda M."/>
            <person name="Ikeno M."/>
            <person name="Ito K."/>
            <person name="Ito S."/>
            <person name="Ito T."/>
            <person name="Ito Y."/>
            <person name="Ito Y."/>
            <person name="Iwabuchi A."/>
            <person name="Kamiya K."/>
            <person name="Karasawa W."/>
            <person name="Kurita K."/>
            <person name="Katagiri S."/>
            <person name="Kikuta A."/>
            <person name="Kobayashi H."/>
            <person name="Kobayashi N."/>
            <person name="Machita K."/>
            <person name="Maehara T."/>
            <person name="Masukawa M."/>
            <person name="Mizubayashi T."/>
            <person name="Mukai Y."/>
            <person name="Nagasaki H."/>
            <person name="Nagata Y."/>
            <person name="Naito S."/>
            <person name="Nakashima M."/>
            <person name="Nakama Y."/>
            <person name="Nakamichi Y."/>
            <person name="Nakamura M."/>
            <person name="Meguro A."/>
            <person name="Negishi M."/>
            <person name="Ohta I."/>
            <person name="Ohta T."/>
            <person name="Okamoto M."/>
            <person name="Ono N."/>
            <person name="Saji S."/>
            <person name="Sakaguchi M."/>
            <person name="Sakai K."/>
            <person name="Shibata M."/>
            <person name="Shimokawa T."/>
            <person name="Song J."/>
            <person name="Takazaki Y."/>
            <person name="Terasawa K."/>
            <person name="Tsugane M."/>
            <person name="Tsuji K."/>
            <person name="Ueda S."/>
            <person name="Waki K."/>
            <person name="Yamagata H."/>
            <person name="Yamamoto M."/>
            <person name="Yamamoto S."/>
            <person name="Yamane H."/>
            <person name="Yoshiki S."/>
            <person name="Yoshihara R."/>
            <person name="Yukawa K."/>
            <person name="Zhong H."/>
            <person name="Yano M."/>
            <person name="Yuan Q."/>
            <person name="Ouyang S."/>
            <person name="Liu J."/>
            <person name="Jones K.M."/>
            <person name="Gansberger K."/>
            <person name="Moffat K."/>
            <person name="Hill J."/>
            <person name="Bera J."/>
            <person name="Fadrosh D."/>
            <person name="Jin S."/>
            <person name="Johri S."/>
            <person name="Kim M."/>
            <person name="Overton L."/>
            <person name="Reardon M."/>
            <person name="Tsitrin T."/>
            <person name="Vuong H."/>
            <person name="Weaver B."/>
            <person name="Ciecko A."/>
            <person name="Tallon L."/>
            <person name="Jackson J."/>
            <person name="Pai G."/>
            <person name="Aken S.V."/>
            <person name="Utterback T."/>
            <person name="Reidmuller S."/>
            <person name="Feldblyum T."/>
            <person name="Hsiao J."/>
            <person name="Zismann V."/>
            <person name="Iobst S."/>
            <person name="de Vazeille A.R."/>
            <person name="Buell C.R."/>
            <person name="Ying K."/>
            <person name="Li Y."/>
            <person name="Lu T."/>
            <person name="Huang Y."/>
            <person name="Zhao Q."/>
            <person name="Feng Q."/>
            <person name="Zhang L."/>
            <person name="Zhu J."/>
            <person name="Weng Q."/>
            <person name="Mu J."/>
            <person name="Lu Y."/>
            <person name="Fan D."/>
            <person name="Liu Y."/>
            <person name="Guan J."/>
            <person name="Zhang Y."/>
            <person name="Yu S."/>
            <person name="Liu X."/>
            <person name="Zhang Y."/>
            <person name="Hong G."/>
            <person name="Han B."/>
            <person name="Choisne N."/>
            <person name="Demange N."/>
            <person name="Orjeda G."/>
            <person name="Samain S."/>
            <person name="Cattolico L."/>
            <person name="Pelletier E."/>
            <person name="Couloux A."/>
            <person name="Segurens B."/>
            <person name="Wincker P."/>
            <person name="D'Hont A."/>
            <person name="Scarpelli C."/>
            <person name="Weissenbach J."/>
            <person name="Salanoubat M."/>
            <person name="Quetier F."/>
            <person name="Yu Y."/>
            <person name="Kim H.R."/>
            <person name="Rambo T."/>
            <person name="Currie J."/>
            <person name="Collura K."/>
            <person name="Luo M."/>
            <person name="Yang T."/>
            <person name="Ammiraju J.S.S."/>
            <person name="Engler F."/>
            <person name="Soderlund C."/>
            <person name="Wing R.A."/>
            <person name="Palmer L.E."/>
            <person name="de la Bastide M."/>
            <person name="Spiegel L."/>
            <person name="Nascimento L."/>
            <person name="Zutavern T."/>
            <person name="O'Shaughnessy A."/>
            <person name="Dike S."/>
            <person name="Dedhia N."/>
            <person name="Preston R."/>
            <person name="Balija V."/>
            <person name="McCombie W.R."/>
            <person name="Chow T."/>
            <person name="Chen H."/>
            <person name="Chung M."/>
            <person name="Chen C."/>
            <person name="Shaw J."/>
            <person name="Wu H."/>
            <person name="Hsiao K."/>
            <person name="Chao Y."/>
            <person name="Chu M."/>
            <person name="Cheng C."/>
            <person name="Hour A."/>
            <person name="Lee P."/>
            <person name="Lin S."/>
            <person name="Lin Y."/>
            <person name="Liou J."/>
            <person name="Liu S."/>
            <person name="Hsing Y."/>
            <person name="Raghuvanshi S."/>
            <person name="Mohanty A."/>
            <person name="Bharti A.K."/>
            <person name="Gaur A."/>
            <person name="Gupta V."/>
            <person name="Kumar D."/>
            <person name="Ravi V."/>
            <person name="Vij S."/>
            <person name="Kapur A."/>
            <person name="Khurana P."/>
            <person name="Khurana P."/>
            <person name="Khurana J.P."/>
            <person name="Tyagi A.K."/>
            <person name="Gaikwad K."/>
            <person name="Singh A."/>
            <person name="Dalal V."/>
            <person name="Srivastava S."/>
            <person name="Dixit A."/>
            <person name="Pal A.K."/>
            <person name="Ghazi I.A."/>
            <person name="Yadav M."/>
            <person name="Pandit A."/>
            <person name="Bhargava A."/>
            <person name="Sureshbabu K."/>
            <person name="Batra K."/>
            <person name="Sharma T.R."/>
            <person name="Mohapatra T."/>
            <person name="Singh N.K."/>
            <person name="Messing J."/>
            <person name="Nelson A.B."/>
            <person name="Fuks G."/>
            <person name="Kavchok S."/>
            <person name="Keizer G."/>
            <person name="Linton E."/>
            <person name="Llaca V."/>
            <person name="Song R."/>
            <person name="Tanyolac B."/>
            <person name="Young S."/>
            <person name="Ho-Il K."/>
            <person name="Hahn J.H."/>
            <person name="Sangsakoo G."/>
            <person name="Vanavichit A."/>
            <person name="de Mattos Luiz.A.T."/>
            <person name="Zimmer P.D."/>
            <person name="Malone G."/>
            <person name="Dellagostin O."/>
            <person name="de Oliveira A.C."/>
            <person name="Bevan M."/>
            <person name="Bancroft I."/>
            <person name="Minx P."/>
            <person name="Cordum H."/>
            <person name="Wilson R."/>
            <person name="Cheng Z."/>
            <person name="Jin W."/>
            <person name="Jiang J."/>
            <person name="Leong S.A."/>
            <person name="Iwama H."/>
            <person name="Gojobori T."/>
            <person name="Itoh T."/>
            <person name="Niimura Y."/>
            <person name="Fujii Y."/>
            <person name="Habara T."/>
            <person name="Sakai H."/>
            <person name="Sato Y."/>
            <person name="Wilson G."/>
            <person name="Kumar K."/>
            <person name="McCouch S."/>
            <person name="Juretic N."/>
            <person name="Hoen D."/>
            <person name="Wright S."/>
            <person name="Bruskiewich R."/>
            <person name="Bureau T."/>
            <person name="Miyao A."/>
            <person name="Hirochika H."/>
            <person name="Nishikawa T."/>
            <person name="Kadowaki K."/>
            <person name="Sugiura M."/>
            <person name="Burr B."/>
            <person name="Sasaki T."/>
        </authorList>
    </citation>
    <scope>NUCLEOTIDE SEQUENCE [LARGE SCALE GENOMIC DNA]</scope>
    <source>
        <strain evidence="3">cv. Nipponbare</strain>
    </source>
</reference>
<gene>
    <name evidence="2" type="primary">OJ1471_E11.6</name>
</gene>
<evidence type="ECO:0000313" key="3">
    <source>
        <dbReference type="Proteomes" id="UP000000763"/>
    </source>
</evidence>
<sequence>MAARDGAALKPVLSGLSMKPVPSGERLREARATAKTEGDDPAAVDVNLVLTFLAARDRDLNEARRPRLRLRAQRRGARPRGAASPTAATQRRRRHSRPAAAAAASPSGLLLNCRPASQKKRRGEKRERGGGEENGGERGRGSLGHADMWSSRGSYAYSTAK</sequence>
<protein>
    <submittedName>
        <fullName evidence="2">Uncharacterized protein</fullName>
    </submittedName>
</protein>